<dbReference type="AlphaFoldDB" id="A0ABD3T224"/>
<gene>
    <name evidence="1" type="ORF">ACJIZ3_019774</name>
</gene>
<sequence length="81" mass="9883">MYIDNVQPFSIENFVYHDFYDLVNWHFDMYFSKAIPFTSTLMKFLRRQKSSKCCISLATRYLSIKKFHQHPHESLKRVPFI</sequence>
<evidence type="ECO:0000313" key="1">
    <source>
        <dbReference type="EMBL" id="KAL3830972.1"/>
    </source>
</evidence>
<proteinExistence type="predicted"/>
<accession>A0ABD3T224</accession>
<dbReference type="EMBL" id="JBJXBP010000005">
    <property type="protein sequence ID" value="KAL3830972.1"/>
    <property type="molecule type" value="Genomic_DNA"/>
</dbReference>
<protein>
    <recommendedName>
        <fullName evidence="3">Maturase K</fullName>
    </recommendedName>
</protein>
<evidence type="ECO:0000313" key="2">
    <source>
        <dbReference type="Proteomes" id="UP001634393"/>
    </source>
</evidence>
<organism evidence="1 2">
    <name type="scientific">Penstemon smallii</name>
    <dbReference type="NCBI Taxonomy" id="265156"/>
    <lineage>
        <taxon>Eukaryota</taxon>
        <taxon>Viridiplantae</taxon>
        <taxon>Streptophyta</taxon>
        <taxon>Embryophyta</taxon>
        <taxon>Tracheophyta</taxon>
        <taxon>Spermatophyta</taxon>
        <taxon>Magnoliopsida</taxon>
        <taxon>eudicotyledons</taxon>
        <taxon>Gunneridae</taxon>
        <taxon>Pentapetalae</taxon>
        <taxon>asterids</taxon>
        <taxon>lamiids</taxon>
        <taxon>Lamiales</taxon>
        <taxon>Plantaginaceae</taxon>
        <taxon>Cheloneae</taxon>
        <taxon>Penstemon</taxon>
    </lineage>
</organism>
<evidence type="ECO:0008006" key="3">
    <source>
        <dbReference type="Google" id="ProtNLM"/>
    </source>
</evidence>
<keyword evidence="2" id="KW-1185">Reference proteome</keyword>
<name>A0ABD3T224_9LAMI</name>
<reference evidence="1 2" key="1">
    <citation type="submission" date="2024-12" db="EMBL/GenBank/DDBJ databases">
        <title>The unique morphological basis and parallel evolutionary history of personate flowers in Penstemon.</title>
        <authorList>
            <person name="Depatie T.H."/>
            <person name="Wessinger C.A."/>
        </authorList>
    </citation>
    <scope>NUCLEOTIDE SEQUENCE [LARGE SCALE GENOMIC DNA]</scope>
    <source>
        <strain evidence="1">WTNN_2</strain>
        <tissue evidence="1">Leaf</tissue>
    </source>
</reference>
<dbReference type="Proteomes" id="UP001634393">
    <property type="component" value="Unassembled WGS sequence"/>
</dbReference>
<comment type="caution">
    <text evidence="1">The sequence shown here is derived from an EMBL/GenBank/DDBJ whole genome shotgun (WGS) entry which is preliminary data.</text>
</comment>